<evidence type="ECO:0000313" key="3">
    <source>
        <dbReference type="RefSeq" id="XP_013784117.1"/>
    </source>
</evidence>
<name>A0ABM1BL13_LIMPO</name>
<sequence>MKTLFSLSLVLTFAAYQVYCKDCHMRELDLCASTLLLFNQDDGIAQTEADLNKQCTYIREVYQCLKNYTINCMTQVQRELVGFFSEGSEKLMNDYCTPGSSIRNDYLKNAPCLNSANDENIKCLRDLQVALEVVGDAKFENRIPIACCAYRRYEACFQERLEKKCGKNAVEFIQELLRIAISRVPEIICTGYGRNNSECTTLLPSSGSSPKGSQSNSALSRLLSTYLATI</sequence>
<proteinExistence type="predicted"/>
<evidence type="ECO:0000313" key="2">
    <source>
        <dbReference type="Proteomes" id="UP000694941"/>
    </source>
</evidence>
<feature type="chain" id="PRO_5045861362" evidence="1">
    <location>
        <begin position="21"/>
        <end position="230"/>
    </location>
</feature>
<dbReference type="PANTHER" id="PTHR33964">
    <property type="entry name" value="RE45066P-RELATED"/>
    <property type="match status" value="1"/>
</dbReference>
<keyword evidence="1" id="KW-0732">Signal</keyword>
<keyword evidence="2" id="KW-1185">Reference proteome</keyword>
<organism evidence="2 3">
    <name type="scientific">Limulus polyphemus</name>
    <name type="common">Atlantic horseshoe crab</name>
    <dbReference type="NCBI Taxonomy" id="6850"/>
    <lineage>
        <taxon>Eukaryota</taxon>
        <taxon>Metazoa</taxon>
        <taxon>Ecdysozoa</taxon>
        <taxon>Arthropoda</taxon>
        <taxon>Chelicerata</taxon>
        <taxon>Merostomata</taxon>
        <taxon>Xiphosura</taxon>
        <taxon>Limulidae</taxon>
        <taxon>Limulus</taxon>
    </lineage>
</organism>
<feature type="signal peptide" evidence="1">
    <location>
        <begin position="1"/>
        <end position="20"/>
    </location>
</feature>
<dbReference type="RefSeq" id="XP_013784117.1">
    <property type="nucleotide sequence ID" value="XM_013928663.2"/>
</dbReference>
<accession>A0ABM1BL13</accession>
<evidence type="ECO:0000256" key="1">
    <source>
        <dbReference type="SAM" id="SignalP"/>
    </source>
</evidence>
<reference evidence="3" key="1">
    <citation type="submission" date="2025-08" db="UniProtKB">
        <authorList>
            <consortium name="RefSeq"/>
        </authorList>
    </citation>
    <scope>IDENTIFICATION</scope>
    <source>
        <tissue evidence="3">Muscle</tissue>
    </source>
</reference>
<dbReference type="GeneID" id="106468246"/>
<dbReference type="Proteomes" id="UP000694941">
    <property type="component" value="Unplaced"/>
</dbReference>
<dbReference type="PANTHER" id="PTHR33964:SF1">
    <property type="entry name" value="RE45066P"/>
    <property type="match status" value="1"/>
</dbReference>
<protein>
    <submittedName>
        <fullName evidence="3">Uncharacterized protein LOC106468246</fullName>
    </submittedName>
</protein>
<gene>
    <name evidence="3" type="primary">LOC106468246</name>
</gene>